<dbReference type="Proteomes" id="UP000219252">
    <property type="component" value="Unassembled WGS sequence"/>
</dbReference>
<evidence type="ECO:0000313" key="2">
    <source>
        <dbReference type="Proteomes" id="UP000219252"/>
    </source>
</evidence>
<reference evidence="2" key="1">
    <citation type="submission" date="2017-08" db="EMBL/GenBank/DDBJ databases">
        <authorList>
            <person name="Varghese N."/>
            <person name="Submissions S."/>
        </authorList>
    </citation>
    <scope>NUCLEOTIDE SEQUENCE [LARGE SCALE GENOMIC DNA]</scope>
    <source>
        <strain evidence="2">JC23</strain>
    </source>
</reference>
<accession>A0A285UT25</accession>
<evidence type="ECO:0000313" key="1">
    <source>
        <dbReference type="EMBL" id="SOC45085.1"/>
    </source>
</evidence>
<sequence length="42" mass="5004">MSYFLYLIDYIEIKINLILFLTVETLPLFGALYKDSLVQFEI</sequence>
<gene>
    <name evidence="1" type="ORF">SAMN05877842_1321</name>
</gene>
<proteinExistence type="predicted"/>
<dbReference type="EMBL" id="OBQC01000032">
    <property type="protein sequence ID" value="SOC45085.1"/>
    <property type="molecule type" value="Genomic_DNA"/>
</dbReference>
<keyword evidence="2" id="KW-1185">Reference proteome</keyword>
<protein>
    <submittedName>
        <fullName evidence="1">Uncharacterized protein</fullName>
    </submittedName>
</protein>
<dbReference type="AlphaFoldDB" id="A0A285UT25"/>
<name>A0A285UT25_9BACL</name>
<organism evidence="1 2">
    <name type="scientific">Ureibacillus acetophenoni</name>
    <dbReference type="NCBI Taxonomy" id="614649"/>
    <lineage>
        <taxon>Bacteria</taxon>
        <taxon>Bacillati</taxon>
        <taxon>Bacillota</taxon>
        <taxon>Bacilli</taxon>
        <taxon>Bacillales</taxon>
        <taxon>Caryophanaceae</taxon>
        <taxon>Ureibacillus</taxon>
    </lineage>
</organism>